<evidence type="ECO:0000259" key="8">
    <source>
        <dbReference type="SMART" id="SM00385"/>
    </source>
</evidence>
<evidence type="ECO:0000256" key="4">
    <source>
        <dbReference type="ARBA" id="ARBA00023127"/>
    </source>
</evidence>
<evidence type="ECO:0000313" key="9">
    <source>
        <dbReference type="Proteomes" id="UP000504603"/>
    </source>
</evidence>
<keyword evidence="9" id="KW-1185">Reference proteome</keyword>
<dbReference type="InterPro" id="IPR006671">
    <property type="entry name" value="Cyclin_N"/>
</dbReference>
<dbReference type="InterPro" id="IPR036915">
    <property type="entry name" value="Cyclin-like_sf"/>
</dbReference>
<keyword evidence="5" id="KW-0131">Cell cycle</keyword>
<comment type="subunit">
    <text evidence="2">Interacts with the CDC2 protein kinase to form a serine/threonine kinase holoenzyme complex also known as maturation promoting factor (MPF). The cyclin subunit imparts substrate specificity to the complex.</text>
</comment>
<dbReference type="PANTHER" id="PTHR10177">
    <property type="entry name" value="CYCLINS"/>
    <property type="match status" value="1"/>
</dbReference>
<evidence type="ECO:0000256" key="1">
    <source>
        <dbReference type="ARBA" id="ARBA00009065"/>
    </source>
</evidence>
<gene>
    <name evidence="10" type="primary">LOC111013710</name>
</gene>
<dbReference type="Proteomes" id="UP000504603">
    <property type="component" value="Unplaced"/>
</dbReference>
<dbReference type="InterPro" id="IPR013763">
    <property type="entry name" value="Cyclin-like_dom"/>
</dbReference>
<evidence type="ECO:0000256" key="5">
    <source>
        <dbReference type="ARBA" id="ARBA00023306"/>
    </source>
</evidence>
<dbReference type="RefSeq" id="XP_022143908.1">
    <property type="nucleotide sequence ID" value="XM_022288216.1"/>
</dbReference>
<sequence length="296" mass="34124">MEALLCDEDWLSSPAEAHIGLHHEKKHGGSAESLMSSVCVTANDEDNEQAVSVCLEKEMSYMPESHYKEFLESKNLVFVRLRCIQWLIKCRIRWSLSHGTVFLAANYLDRFISKNRCKEWKNWMVELLAVACLSVACKFHESYPPTLTEIQMEEMDHVFDGSSIERMEMILLKVLEWRLCSPTPYSYIQLLESMELEAEVGGKFLMPNITQLLLGAVLDYNLVDFRPSLLAVSAVWCCPDYFLPPITSQTRLSYITRMFNQHPEDEMMKCREVMQAARSSHCPRSPTSVLMNERSC</sequence>
<evidence type="ECO:0000256" key="7">
    <source>
        <dbReference type="RuleBase" id="RU000383"/>
    </source>
</evidence>
<dbReference type="AlphaFoldDB" id="A0A6J1CRV7"/>
<keyword evidence="3" id="KW-0132">Cell division</keyword>
<name>A0A6J1CRV7_MOMCH</name>
<evidence type="ECO:0000256" key="2">
    <source>
        <dbReference type="ARBA" id="ARBA00011177"/>
    </source>
</evidence>
<accession>A0A6J1CRV7</accession>
<reference evidence="10" key="1">
    <citation type="submission" date="2025-08" db="UniProtKB">
        <authorList>
            <consortium name="RefSeq"/>
        </authorList>
    </citation>
    <scope>IDENTIFICATION</scope>
    <source>
        <strain evidence="10">OHB3-1</strain>
    </source>
</reference>
<feature type="domain" description="Cyclin-like" evidence="8">
    <location>
        <begin position="85"/>
        <end position="173"/>
    </location>
</feature>
<comment type="similarity">
    <text evidence="1">Belongs to the cyclin family. Cyclin D subfamily.</text>
</comment>
<evidence type="ECO:0000256" key="6">
    <source>
        <dbReference type="ARBA" id="ARBA00032263"/>
    </source>
</evidence>
<protein>
    <recommendedName>
        <fullName evidence="6">B-like cyclin</fullName>
    </recommendedName>
</protein>
<dbReference type="SUPFAM" id="SSF47954">
    <property type="entry name" value="Cyclin-like"/>
    <property type="match status" value="1"/>
</dbReference>
<dbReference type="GO" id="GO:0051301">
    <property type="term" value="P:cell division"/>
    <property type="evidence" value="ECO:0007669"/>
    <property type="project" value="UniProtKB-KW"/>
</dbReference>
<organism evidence="9 10">
    <name type="scientific">Momordica charantia</name>
    <name type="common">Bitter gourd</name>
    <name type="synonym">Balsam pear</name>
    <dbReference type="NCBI Taxonomy" id="3673"/>
    <lineage>
        <taxon>Eukaryota</taxon>
        <taxon>Viridiplantae</taxon>
        <taxon>Streptophyta</taxon>
        <taxon>Embryophyta</taxon>
        <taxon>Tracheophyta</taxon>
        <taxon>Spermatophyta</taxon>
        <taxon>Magnoliopsida</taxon>
        <taxon>eudicotyledons</taxon>
        <taxon>Gunneridae</taxon>
        <taxon>Pentapetalae</taxon>
        <taxon>rosids</taxon>
        <taxon>fabids</taxon>
        <taxon>Cucurbitales</taxon>
        <taxon>Cucurbitaceae</taxon>
        <taxon>Momordiceae</taxon>
        <taxon>Momordica</taxon>
    </lineage>
</organism>
<evidence type="ECO:0000256" key="3">
    <source>
        <dbReference type="ARBA" id="ARBA00022618"/>
    </source>
</evidence>
<keyword evidence="4 7" id="KW-0195">Cyclin</keyword>
<dbReference type="Gene3D" id="1.10.472.10">
    <property type="entry name" value="Cyclin-like"/>
    <property type="match status" value="2"/>
</dbReference>
<dbReference type="KEGG" id="mcha:111013710"/>
<dbReference type="OrthoDB" id="62at2759"/>
<dbReference type="Pfam" id="PF00134">
    <property type="entry name" value="Cyclin_N"/>
    <property type="match status" value="1"/>
</dbReference>
<dbReference type="SMART" id="SM00385">
    <property type="entry name" value="CYCLIN"/>
    <property type="match status" value="1"/>
</dbReference>
<dbReference type="InterPro" id="IPR039361">
    <property type="entry name" value="Cyclin"/>
</dbReference>
<dbReference type="FunFam" id="1.10.472.10:FF:000060">
    <property type="entry name" value="D6-type cyclin"/>
    <property type="match status" value="1"/>
</dbReference>
<evidence type="ECO:0000313" key="10">
    <source>
        <dbReference type="RefSeq" id="XP_022143908.1"/>
    </source>
</evidence>
<proteinExistence type="inferred from homology"/>
<dbReference type="GeneID" id="111013710"/>
<dbReference type="CDD" id="cd20544">
    <property type="entry name" value="CYCLIN_AtCycD-like_rpt2"/>
    <property type="match status" value="1"/>
</dbReference>